<keyword evidence="5 7" id="KW-0175">Coiled coil</keyword>
<dbReference type="Proteomes" id="UP000252519">
    <property type="component" value="Unassembled WGS sequence"/>
</dbReference>
<dbReference type="GO" id="GO:0035371">
    <property type="term" value="C:microtubule plus-end"/>
    <property type="evidence" value="ECO:0007669"/>
    <property type="project" value="TreeGrafter"/>
</dbReference>
<comment type="subcellular location">
    <subcellularLocation>
        <location evidence="1">Cytoplasm</location>
        <location evidence="1">Cytoskeleton</location>
    </subcellularLocation>
</comment>
<evidence type="ECO:0000256" key="4">
    <source>
        <dbReference type="ARBA" id="ARBA00022737"/>
    </source>
</evidence>
<dbReference type="PROSITE" id="PS00845">
    <property type="entry name" value="CAP_GLY_1"/>
    <property type="match status" value="2"/>
</dbReference>
<keyword evidence="9" id="KW-0969">Cilium</keyword>
<feature type="non-terminal residue" evidence="9">
    <location>
        <position position="1472"/>
    </location>
</feature>
<keyword evidence="4" id="KW-0677">Repeat</keyword>
<evidence type="ECO:0000259" key="8">
    <source>
        <dbReference type="PROSITE" id="PS50245"/>
    </source>
</evidence>
<evidence type="ECO:0000256" key="3">
    <source>
        <dbReference type="ARBA" id="ARBA00022701"/>
    </source>
</evidence>
<dbReference type="Gene3D" id="2.30.30.190">
    <property type="entry name" value="CAP Gly-rich-like domain"/>
    <property type="match status" value="2"/>
</dbReference>
<sequence length="1472" mass="164560">MTSNSRLTRADSKESVLSLTSCVSGVGNWQVGDRARIDQRSGTVAYVGPTKFAPGEWIGLVLDEPLGKNDGSVQGYRYFTCNPEHGLFCKSSKLDRILLSPSRFKSPTPGDGEPLSPYAAEYGFDIGERVVVSGGKQGVVRFIGETEFAQGVWAGIELEQPLGKNDGSVQGKRYFTCKSPYGVFVPASKTQKAPSQTPGKMKVVHTKTSLLRQNRNLGGSHESLSSIGRSSVASSRFGTIRKPGATTAHSGTVAGQNATIKALQEALQEKEKHLEQLMKERDLERSEMGQLAGQDQSEKIAKLESERKALKSELLAKDKIIEDLSFRMEEEIISKDYQIEELQKKLASTSARLQESAPTTASGESLDDSWLEKRIQDDRKLRDLETKCGELERELENSKQQSKDSQSLTAEILALKAQVTAAENDRDKLKHMLDTEKATNESNSQLLEALRDELAATKEQASNDRFAIEEQLTTVNNNLEEKTKLLDAAESSLTAAKGELENVRGELQSALGEVENQKKTISSLSASESSAGKALSIRIEELEKELQDRMKALQAMEHDKKSLEETVRTNAEELQQLKNALGTLEKDRDAMKEAFNSLEEEKLLVEQQLAEQQTENQKRLAELTEKIAAVIAAKESVEADLSRERGQNEELLREKSALTTQNTEFKENTDRVSKETAERCAQLEARIKEVESQLNEEKSAVSRKDEELATVRNEIKTADAEYKAKLDAVTADHAEIVKRLTSSLKEAECKCQAHMEESAVINAKLADLENILAREREKSSSKEKELQDQLASEIAKWRSGEADLLEKMERDRLTIETAASAKLDLEKTMESAKMEAEQLKEEVSRLTKNFQQITGEYEKLAQSKTQVDDQLRQQKDAFIALQNTVNASKLGEDAMAKELAAAHELSSQRLAEANKLQTLVQSLEEKVRTAESTSSELSGKLAAAENHLKKIEEERDVSIKELERSVVEEKTLRSKAEEDLRVKSNEAADLQRNVESLAAKSAEIVSALDKLRLELSEKTTELESVRKEREDAFAAKHEAETQAATLTSQVQELEQKLLASTEATEHENNQRLSLLEAEHARLNADLSTANQRNDELSRELALNVEDLSRTKAELDQSAARASEAAAMRVQIEELQREHEQLKEKLGHMEMEKEELLNSLTSIQNKDGEAIQLVERKLTEANMENAEHLKERERLLASIEELGKRVGSEGEASKALQEQLSASKAQADLLLTEKAALEEQLREASREGAELKNRVDTLLLEMDSLQRKYQDELKRSELAKDADVSSGISQQMREEFADAMEKVRMTTELKNSLDEETARLKNEVAELQREVTSLRLNEANANVLVSEAKQKIDLYNELELDWQKKQLRMSERIEELSLELEQAKARTQSEEVDALRKELAFTHSIIADQRRKEAALLEKIAALNSLPADTIAADAKRLSFGHREEKPRMYCDICEVFDQHETEVCLGDSSRVG</sequence>
<feature type="domain" description="CAP-Gly" evidence="8">
    <location>
        <begin position="48"/>
        <end position="90"/>
    </location>
</feature>
<feature type="domain" description="CAP-Gly" evidence="8">
    <location>
        <begin position="144"/>
        <end position="186"/>
    </location>
</feature>
<dbReference type="PANTHER" id="PTHR18916">
    <property type="entry name" value="DYNACTIN 1-RELATED MICROTUBULE-BINDING"/>
    <property type="match status" value="1"/>
</dbReference>
<feature type="coiled-coil region" evidence="7">
    <location>
        <begin position="1365"/>
        <end position="1397"/>
    </location>
</feature>
<dbReference type="GO" id="GO:0005634">
    <property type="term" value="C:nucleus"/>
    <property type="evidence" value="ECO:0007669"/>
    <property type="project" value="TreeGrafter"/>
</dbReference>
<keyword evidence="10" id="KW-1185">Reference proteome</keyword>
<dbReference type="EMBL" id="JOJR01000129">
    <property type="protein sequence ID" value="RCN44422.1"/>
    <property type="molecule type" value="Genomic_DNA"/>
</dbReference>
<dbReference type="GO" id="GO:0005938">
    <property type="term" value="C:cell cortex"/>
    <property type="evidence" value="ECO:0007669"/>
    <property type="project" value="TreeGrafter"/>
</dbReference>
<evidence type="ECO:0000256" key="7">
    <source>
        <dbReference type="SAM" id="Coils"/>
    </source>
</evidence>
<dbReference type="Pfam" id="PF01302">
    <property type="entry name" value="CAP_GLY"/>
    <property type="match status" value="2"/>
</dbReference>
<evidence type="ECO:0000313" key="10">
    <source>
        <dbReference type="Proteomes" id="UP000252519"/>
    </source>
</evidence>
<keyword evidence="9" id="KW-0966">Cell projection</keyword>
<evidence type="ECO:0000256" key="2">
    <source>
        <dbReference type="ARBA" id="ARBA00022490"/>
    </source>
</evidence>
<keyword evidence="3" id="KW-0493">Microtubule</keyword>
<dbReference type="SUPFAM" id="SSF74924">
    <property type="entry name" value="Cap-Gly domain"/>
    <property type="match status" value="2"/>
</dbReference>
<dbReference type="GO" id="GO:0051010">
    <property type="term" value="F:microtubule plus-end binding"/>
    <property type="evidence" value="ECO:0007669"/>
    <property type="project" value="TreeGrafter"/>
</dbReference>
<organism evidence="9 10">
    <name type="scientific">Ancylostoma caninum</name>
    <name type="common">Dog hookworm</name>
    <dbReference type="NCBI Taxonomy" id="29170"/>
    <lineage>
        <taxon>Eukaryota</taxon>
        <taxon>Metazoa</taxon>
        <taxon>Ecdysozoa</taxon>
        <taxon>Nematoda</taxon>
        <taxon>Chromadorea</taxon>
        <taxon>Rhabditida</taxon>
        <taxon>Rhabditina</taxon>
        <taxon>Rhabditomorpha</taxon>
        <taxon>Strongyloidea</taxon>
        <taxon>Ancylostomatidae</taxon>
        <taxon>Ancylostomatinae</taxon>
        <taxon>Ancylostoma</taxon>
    </lineage>
</organism>
<gene>
    <name evidence="9" type="ORF">ANCCAN_09559</name>
</gene>
<feature type="coiled-coil region" evidence="7">
    <location>
        <begin position="253"/>
        <end position="320"/>
    </location>
</feature>
<dbReference type="PANTHER" id="PTHR18916:SF82">
    <property type="entry name" value="CAP-GLY DOMAIN-CONTAINING PROTEIN"/>
    <property type="match status" value="1"/>
</dbReference>
<proteinExistence type="predicted"/>
<feature type="coiled-coil region" evidence="7">
    <location>
        <begin position="913"/>
        <end position="1281"/>
    </location>
</feature>
<dbReference type="OrthoDB" id="2130750at2759"/>
<keyword evidence="6" id="KW-0206">Cytoskeleton</keyword>
<evidence type="ECO:0000256" key="1">
    <source>
        <dbReference type="ARBA" id="ARBA00004245"/>
    </source>
</evidence>
<dbReference type="Pfam" id="PF16641">
    <property type="entry name" value="CLIP1_ZNF"/>
    <property type="match status" value="1"/>
</dbReference>
<dbReference type="InterPro" id="IPR036859">
    <property type="entry name" value="CAP-Gly_dom_sf"/>
</dbReference>
<evidence type="ECO:0000256" key="5">
    <source>
        <dbReference type="ARBA" id="ARBA00023054"/>
    </source>
</evidence>
<protein>
    <submittedName>
        <fullName evidence="9">Putative flagellar protein FliS</fullName>
    </submittedName>
</protein>
<name>A0A368GJ72_ANCCA</name>
<evidence type="ECO:0000313" key="9">
    <source>
        <dbReference type="EMBL" id="RCN44422.1"/>
    </source>
</evidence>
<dbReference type="InterPro" id="IPR032108">
    <property type="entry name" value="CLIP1_ZNF"/>
</dbReference>
<feature type="coiled-coil region" evidence="7">
    <location>
        <begin position="374"/>
        <end position="785"/>
    </location>
</feature>
<dbReference type="SMART" id="SM01052">
    <property type="entry name" value="CAP_GLY"/>
    <property type="match status" value="2"/>
</dbReference>
<comment type="caution">
    <text evidence="9">The sequence shown here is derived from an EMBL/GenBank/DDBJ whole genome shotgun (WGS) entry which is preliminary data.</text>
</comment>
<dbReference type="PROSITE" id="PS50245">
    <property type="entry name" value="CAP_GLY_2"/>
    <property type="match status" value="2"/>
</dbReference>
<dbReference type="STRING" id="29170.A0A368GJ72"/>
<keyword evidence="9" id="KW-0282">Flagellum</keyword>
<feature type="coiled-coil region" evidence="7">
    <location>
        <begin position="1309"/>
        <end position="1336"/>
    </location>
</feature>
<feature type="coiled-coil region" evidence="7">
    <location>
        <begin position="815"/>
        <end position="856"/>
    </location>
</feature>
<accession>A0A368GJ72</accession>
<evidence type="ECO:0000256" key="6">
    <source>
        <dbReference type="ARBA" id="ARBA00023212"/>
    </source>
</evidence>
<reference evidence="9 10" key="1">
    <citation type="submission" date="2014-10" db="EMBL/GenBank/DDBJ databases">
        <title>Draft genome of the hookworm Ancylostoma caninum.</title>
        <authorList>
            <person name="Mitreva M."/>
        </authorList>
    </citation>
    <scope>NUCLEOTIDE SEQUENCE [LARGE SCALE GENOMIC DNA]</scope>
    <source>
        <strain evidence="9 10">Baltimore</strain>
    </source>
</reference>
<keyword evidence="2" id="KW-0963">Cytoplasm</keyword>
<dbReference type="InterPro" id="IPR000938">
    <property type="entry name" value="CAP-Gly_domain"/>
</dbReference>
<dbReference type="GO" id="GO:0031122">
    <property type="term" value="P:cytoplasmic microtubule organization"/>
    <property type="evidence" value="ECO:0007669"/>
    <property type="project" value="TreeGrafter"/>
</dbReference>